<dbReference type="KEGG" id="sedi:EBB79_16505"/>
<dbReference type="PANTHER" id="PTHR30502">
    <property type="entry name" value="2-KETO-3-DEOXY-L-RHAMNONATE ALDOLASE"/>
    <property type="match status" value="1"/>
</dbReference>
<evidence type="ECO:0000259" key="4">
    <source>
        <dbReference type="Pfam" id="PF03328"/>
    </source>
</evidence>
<dbReference type="PANTHER" id="PTHR30502:SF0">
    <property type="entry name" value="PHOSPHOENOLPYRUVATE CARBOXYLASE FAMILY PROTEIN"/>
    <property type="match status" value="1"/>
</dbReference>
<accession>A0A3T0N976</accession>
<dbReference type="EMBL" id="CP033219">
    <property type="protein sequence ID" value="AZV80512.1"/>
    <property type="molecule type" value="Genomic_DNA"/>
</dbReference>
<keyword evidence="3" id="KW-0456">Lyase</keyword>
<protein>
    <submittedName>
        <fullName evidence="5">2,4-dihydroxyhept-2-ene-1,7-dioic acid aldolase</fullName>
    </submittedName>
</protein>
<evidence type="ECO:0000256" key="3">
    <source>
        <dbReference type="ARBA" id="ARBA00023239"/>
    </source>
</evidence>
<dbReference type="RefSeq" id="WP_127749869.1">
    <property type="nucleotide sequence ID" value="NZ_CP033219.1"/>
</dbReference>
<dbReference type="SUPFAM" id="SSF51621">
    <property type="entry name" value="Phosphoenolpyruvate/pyruvate domain"/>
    <property type="match status" value="1"/>
</dbReference>
<dbReference type="InterPro" id="IPR005000">
    <property type="entry name" value="Aldolase/citrate-lyase_domain"/>
</dbReference>
<keyword evidence="6" id="KW-1185">Reference proteome</keyword>
<dbReference type="Gene3D" id="3.20.20.60">
    <property type="entry name" value="Phosphoenolpyruvate-binding domains"/>
    <property type="match status" value="1"/>
</dbReference>
<keyword evidence="2" id="KW-0479">Metal-binding</keyword>
<dbReference type="GO" id="GO:0005737">
    <property type="term" value="C:cytoplasm"/>
    <property type="evidence" value="ECO:0007669"/>
    <property type="project" value="TreeGrafter"/>
</dbReference>
<gene>
    <name evidence="5" type="ORF">EBB79_16505</name>
</gene>
<evidence type="ECO:0000256" key="2">
    <source>
        <dbReference type="ARBA" id="ARBA00022723"/>
    </source>
</evidence>
<dbReference type="Pfam" id="PF03328">
    <property type="entry name" value="HpcH_HpaI"/>
    <property type="match status" value="1"/>
</dbReference>
<name>A0A3T0N976_9RHOB</name>
<organism evidence="5 6">
    <name type="scientific">Parasedimentitalea marina</name>
    <dbReference type="NCBI Taxonomy" id="2483033"/>
    <lineage>
        <taxon>Bacteria</taxon>
        <taxon>Pseudomonadati</taxon>
        <taxon>Pseudomonadota</taxon>
        <taxon>Alphaproteobacteria</taxon>
        <taxon>Rhodobacterales</taxon>
        <taxon>Paracoccaceae</taxon>
        <taxon>Parasedimentitalea</taxon>
    </lineage>
</organism>
<evidence type="ECO:0000313" key="6">
    <source>
        <dbReference type="Proteomes" id="UP000283063"/>
    </source>
</evidence>
<evidence type="ECO:0000256" key="1">
    <source>
        <dbReference type="ARBA" id="ARBA00005568"/>
    </source>
</evidence>
<proteinExistence type="inferred from homology"/>
<dbReference type="InterPro" id="IPR015813">
    <property type="entry name" value="Pyrv/PenolPyrv_kinase-like_dom"/>
</dbReference>
<feature type="domain" description="HpcH/HpaI aldolase/citrate lyase" evidence="4">
    <location>
        <begin position="21"/>
        <end position="234"/>
    </location>
</feature>
<comment type="similarity">
    <text evidence="1">Belongs to the HpcH/HpaI aldolase family.</text>
</comment>
<reference evidence="5 6" key="1">
    <citation type="submission" date="2018-10" db="EMBL/GenBank/DDBJ databases">
        <title>Parasedimentitalea marina sp. nov., a psychrophilic bacterium isolated from deep seawater of the New Britain Trench.</title>
        <authorList>
            <person name="Cao J."/>
        </authorList>
    </citation>
    <scope>NUCLEOTIDE SEQUENCE [LARGE SCALE GENOMIC DNA]</scope>
    <source>
        <strain evidence="5 6">W43</strain>
    </source>
</reference>
<dbReference type="Proteomes" id="UP000283063">
    <property type="component" value="Chromosome"/>
</dbReference>
<dbReference type="AlphaFoldDB" id="A0A3T0N976"/>
<dbReference type="InterPro" id="IPR040442">
    <property type="entry name" value="Pyrv_kinase-like_dom_sf"/>
</dbReference>
<dbReference type="InterPro" id="IPR050251">
    <property type="entry name" value="HpcH-HpaI_aldolase"/>
</dbReference>
<evidence type="ECO:0000313" key="5">
    <source>
        <dbReference type="EMBL" id="AZV80512.1"/>
    </source>
</evidence>
<dbReference type="GO" id="GO:0046872">
    <property type="term" value="F:metal ion binding"/>
    <property type="evidence" value="ECO:0007669"/>
    <property type="project" value="UniProtKB-KW"/>
</dbReference>
<dbReference type="OrthoDB" id="9802624at2"/>
<sequence>MTNEFNNPVRQKLKDGKKTVGAFLQVPHSIPAEIFAMAGFDWLIVDMEHAPGDYGDLLTQLQAIKGTGTVPFVRPPWNDDVAIKKILDSGAQGVLVPYVNTGAEAASAVAACRYPPVGVRGVSGSNRAAGFGNNIKNYLEVANREIVVIIAIETQEAIDNLDDILAVEGLDGVFIGPMDLATNLGHIGNPSHPEVLKAFSEIEAKVLGSDKFLGTLTTTWERTQECYDKGYQWLIVMQDVSALVKAANAMTAQFRDAYGDG</sequence>
<dbReference type="GO" id="GO:0016832">
    <property type="term" value="F:aldehyde-lyase activity"/>
    <property type="evidence" value="ECO:0007669"/>
    <property type="project" value="TreeGrafter"/>
</dbReference>